<protein>
    <submittedName>
        <fullName evidence="4">Flagellar basal body rod protein FlgB</fullName>
    </submittedName>
</protein>
<dbReference type="InterPro" id="IPR019776">
    <property type="entry name" value="Flagellar_basal_body_rod_CS"/>
</dbReference>
<comment type="subcellular location">
    <subcellularLocation>
        <location evidence="1">Bacterial flagellum basal body</location>
    </subcellularLocation>
</comment>
<feature type="domain" description="Flagellar basal body rod protein N-terminal" evidence="3">
    <location>
        <begin position="18"/>
        <end position="36"/>
    </location>
</feature>
<name>A0A4R5UGZ8_9HYPH</name>
<dbReference type="InterPro" id="IPR001444">
    <property type="entry name" value="Flag_bb_rod_N"/>
</dbReference>
<evidence type="ECO:0000313" key="4">
    <source>
        <dbReference type="EMBL" id="TDK35112.1"/>
    </source>
</evidence>
<dbReference type="NCBIfam" id="NF004653">
    <property type="entry name" value="PRK06003.1"/>
    <property type="match status" value="1"/>
</dbReference>
<dbReference type="PROSITE" id="PS00588">
    <property type="entry name" value="FLAGELLA_BB_ROD"/>
    <property type="match status" value="1"/>
</dbReference>
<dbReference type="EMBL" id="SMTL01000003">
    <property type="protein sequence ID" value="TDK35112.1"/>
    <property type="molecule type" value="Genomic_DNA"/>
</dbReference>
<organism evidence="4 5">
    <name type="scientific">Rhizobium deserti</name>
    <dbReference type="NCBI Taxonomy" id="2547961"/>
    <lineage>
        <taxon>Bacteria</taxon>
        <taxon>Pseudomonadati</taxon>
        <taxon>Pseudomonadota</taxon>
        <taxon>Alphaproteobacteria</taxon>
        <taxon>Hyphomicrobiales</taxon>
        <taxon>Rhizobiaceae</taxon>
        <taxon>Rhizobium/Agrobacterium group</taxon>
        <taxon>Rhizobium</taxon>
    </lineage>
</organism>
<comment type="caution">
    <text evidence="4">The sequence shown here is derived from an EMBL/GenBank/DDBJ whole genome shotgun (WGS) entry which is preliminary data.</text>
</comment>
<keyword evidence="4" id="KW-0969">Cilium</keyword>
<dbReference type="Pfam" id="PF00460">
    <property type="entry name" value="Flg_bb_rod"/>
    <property type="match status" value="1"/>
</dbReference>
<gene>
    <name evidence="4" type="primary">flgB</name>
    <name evidence="4" type="ORF">E2F50_12650</name>
</gene>
<dbReference type="Proteomes" id="UP000295238">
    <property type="component" value="Unassembled WGS sequence"/>
</dbReference>
<dbReference type="AlphaFoldDB" id="A0A4R5UGZ8"/>
<accession>A0A4R5UGZ8</accession>
<evidence type="ECO:0000256" key="2">
    <source>
        <dbReference type="ARBA" id="ARBA00009677"/>
    </source>
</evidence>
<proteinExistence type="inferred from homology"/>
<dbReference type="GO" id="GO:0009425">
    <property type="term" value="C:bacterial-type flagellum basal body"/>
    <property type="evidence" value="ECO:0007669"/>
    <property type="project" value="UniProtKB-SubCell"/>
</dbReference>
<evidence type="ECO:0000256" key="1">
    <source>
        <dbReference type="ARBA" id="ARBA00004117"/>
    </source>
</evidence>
<comment type="similarity">
    <text evidence="2">Belongs to the flagella basal body rod proteins family.</text>
</comment>
<keyword evidence="4" id="KW-0282">Flagellum</keyword>
<keyword evidence="5" id="KW-1185">Reference proteome</keyword>
<evidence type="ECO:0000259" key="3">
    <source>
        <dbReference type="Pfam" id="PF00460"/>
    </source>
</evidence>
<reference evidence="4 5" key="1">
    <citation type="submission" date="2019-03" db="EMBL/GenBank/DDBJ databases">
        <title>Rhizobium sp. nov., an bacterium isolated from biocrust in Mu Us Desert.</title>
        <authorList>
            <person name="Lixiong L."/>
        </authorList>
    </citation>
    <scope>NUCLEOTIDE SEQUENCE [LARGE SCALE GENOMIC DNA]</scope>
    <source>
        <strain evidence="4 5">SPY-1</strain>
    </source>
</reference>
<keyword evidence="4" id="KW-0966">Cell projection</keyword>
<dbReference type="RefSeq" id="WP_133316535.1">
    <property type="nucleotide sequence ID" value="NZ_SMTL01000003.1"/>
</dbReference>
<evidence type="ECO:0000313" key="5">
    <source>
        <dbReference type="Proteomes" id="UP000295238"/>
    </source>
</evidence>
<dbReference type="OrthoDB" id="9788334at2"/>
<sequence>MQSIQLFELASKQAEWLSIRQQVVSTNIANANTPKFRAQDVTPFESVLEASYVPMARTNPAHFVSATPGSDEVEVKDEEVNSEIGVQESGNTVAVANELSKSGEIKRQYDLNTQLVKAFHNMMLTTLGK</sequence>